<proteinExistence type="predicted"/>
<name>A0A0J1JN04_9GAMM</name>
<dbReference type="RefSeq" id="WP_047880518.1">
    <property type="nucleotide sequence ID" value="NZ_LDOT01000032.1"/>
</dbReference>
<keyword evidence="2" id="KW-1185">Reference proteome</keyword>
<sequence length="99" mass="11112">MKIEVIGAEVNNQVGYTIYWFNVNAAEKLKYVNVVLGVVERLDGECFIVDDSRVQANPQSFCSMLLDILPTYVTDDIRQAVECGDIDSSGIPKEKTNFF</sequence>
<protein>
    <submittedName>
        <fullName evidence="1">Uncharacterized protein</fullName>
    </submittedName>
</protein>
<reference evidence="1 2" key="1">
    <citation type="submission" date="2015-05" db="EMBL/GenBank/DDBJ databases">
        <title>Photobacterium galathea sp. nov.</title>
        <authorList>
            <person name="Machado H."/>
            <person name="Gram L."/>
        </authorList>
    </citation>
    <scope>NUCLEOTIDE SEQUENCE [LARGE SCALE GENOMIC DNA]</scope>
    <source>
        <strain evidence="1 2">CGMCC 1.12159</strain>
    </source>
</reference>
<evidence type="ECO:0000313" key="1">
    <source>
        <dbReference type="EMBL" id="KLV03557.1"/>
    </source>
</evidence>
<gene>
    <name evidence="1" type="ORF">ABT56_19205</name>
</gene>
<dbReference type="EMBL" id="LDOT01000032">
    <property type="protein sequence ID" value="KLV03557.1"/>
    <property type="molecule type" value="Genomic_DNA"/>
</dbReference>
<organism evidence="1 2">
    <name type="scientific">Photobacterium aquae</name>
    <dbReference type="NCBI Taxonomy" id="1195763"/>
    <lineage>
        <taxon>Bacteria</taxon>
        <taxon>Pseudomonadati</taxon>
        <taxon>Pseudomonadota</taxon>
        <taxon>Gammaproteobacteria</taxon>
        <taxon>Vibrionales</taxon>
        <taxon>Vibrionaceae</taxon>
        <taxon>Photobacterium</taxon>
    </lineage>
</organism>
<evidence type="ECO:0000313" key="2">
    <source>
        <dbReference type="Proteomes" id="UP000036097"/>
    </source>
</evidence>
<dbReference type="AlphaFoldDB" id="A0A0J1JN04"/>
<comment type="caution">
    <text evidence="1">The sequence shown here is derived from an EMBL/GenBank/DDBJ whole genome shotgun (WGS) entry which is preliminary data.</text>
</comment>
<accession>A0A0J1JN04</accession>
<dbReference type="Proteomes" id="UP000036097">
    <property type="component" value="Unassembled WGS sequence"/>
</dbReference>
<dbReference type="PATRIC" id="fig|1195763.3.peg.4106"/>